<dbReference type="InterPro" id="IPR013103">
    <property type="entry name" value="RVT_2"/>
</dbReference>
<organism evidence="1 2">
    <name type="scientific">Paramuricea clavata</name>
    <name type="common">Red gorgonian</name>
    <name type="synonym">Violescent sea-whip</name>
    <dbReference type="NCBI Taxonomy" id="317549"/>
    <lineage>
        <taxon>Eukaryota</taxon>
        <taxon>Metazoa</taxon>
        <taxon>Cnidaria</taxon>
        <taxon>Anthozoa</taxon>
        <taxon>Octocorallia</taxon>
        <taxon>Malacalcyonacea</taxon>
        <taxon>Plexauridae</taxon>
        <taxon>Paramuricea</taxon>
    </lineage>
</organism>
<dbReference type="InterPro" id="IPR038357">
    <property type="entry name" value="KEN_sf"/>
</dbReference>
<evidence type="ECO:0000313" key="1">
    <source>
        <dbReference type="EMBL" id="CAB4044258.1"/>
    </source>
</evidence>
<accession>A0A7D9KES8</accession>
<dbReference type="AlphaFoldDB" id="A0A7D9KES8"/>
<name>A0A7D9KES8_PARCT</name>
<dbReference type="Pfam" id="PF07727">
    <property type="entry name" value="RVT_2"/>
    <property type="match status" value="1"/>
</dbReference>
<gene>
    <name evidence="1" type="ORF">PACLA_8A077282</name>
</gene>
<dbReference type="CDD" id="cd09272">
    <property type="entry name" value="RNase_HI_RT_Ty1"/>
    <property type="match status" value="1"/>
</dbReference>
<dbReference type="PROSITE" id="PS51392">
    <property type="entry name" value="KEN"/>
    <property type="match status" value="1"/>
</dbReference>
<dbReference type="Proteomes" id="UP001152795">
    <property type="component" value="Unassembled WGS sequence"/>
</dbReference>
<dbReference type="Pfam" id="PF06479">
    <property type="entry name" value="Ribonuc_2-5A"/>
    <property type="match status" value="1"/>
</dbReference>
<keyword evidence="2" id="KW-1185">Reference proteome</keyword>
<dbReference type="Gene3D" id="1.10.510.10">
    <property type="entry name" value="Transferase(Phosphotransferase) domain 1"/>
    <property type="match status" value="1"/>
</dbReference>
<dbReference type="GO" id="GO:0004540">
    <property type="term" value="F:RNA nuclease activity"/>
    <property type="evidence" value="ECO:0007669"/>
    <property type="project" value="InterPro"/>
</dbReference>
<dbReference type="SUPFAM" id="SSF56672">
    <property type="entry name" value="DNA/RNA polymerases"/>
    <property type="match status" value="1"/>
</dbReference>
<dbReference type="PANTHER" id="PTHR11439:SF483">
    <property type="entry name" value="PEPTIDE SYNTHASE GLIP-LIKE, PUTATIVE (AFU_ORTHOLOGUE AFUA_3G12920)-RELATED"/>
    <property type="match status" value="1"/>
</dbReference>
<dbReference type="EMBL" id="CACRXK020034385">
    <property type="protein sequence ID" value="CAB4044258.1"/>
    <property type="molecule type" value="Genomic_DNA"/>
</dbReference>
<dbReference type="InterPro" id="IPR011009">
    <property type="entry name" value="Kinase-like_dom_sf"/>
</dbReference>
<dbReference type="InterPro" id="IPR043502">
    <property type="entry name" value="DNA/RNA_pol_sf"/>
</dbReference>
<dbReference type="PANTHER" id="PTHR11439">
    <property type="entry name" value="GAG-POL-RELATED RETROTRANSPOSON"/>
    <property type="match status" value="1"/>
</dbReference>
<proteinExistence type="predicted"/>
<comment type="caution">
    <text evidence="1">The sequence shown here is derived from an EMBL/GenBank/DDBJ whole genome shotgun (WGS) entry which is preliminary data.</text>
</comment>
<dbReference type="Gene3D" id="1.20.1440.180">
    <property type="entry name" value="KEN domain"/>
    <property type="match status" value="1"/>
</dbReference>
<dbReference type="SUPFAM" id="SSF56112">
    <property type="entry name" value="Protein kinase-like (PK-like)"/>
    <property type="match status" value="1"/>
</dbReference>
<dbReference type="OrthoDB" id="413361at2759"/>
<dbReference type="GO" id="GO:0006397">
    <property type="term" value="P:mRNA processing"/>
    <property type="evidence" value="ECO:0007669"/>
    <property type="project" value="InterPro"/>
</dbReference>
<protein>
    <submittedName>
        <fullName evidence="1">Retrovirus-related Pol poly from transposon TNT 1-94</fullName>
    </submittedName>
</protein>
<dbReference type="InterPro" id="IPR010513">
    <property type="entry name" value="KEN_dom"/>
</dbReference>
<evidence type="ECO:0000313" key="2">
    <source>
        <dbReference type="Proteomes" id="UP001152795"/>
    </source>
</evidence>
<reference evidence="1" key="1">
    <citation type="submission" date="2020-04" db="EMBL/GenBank/DDBJ databases">
        <authorList>
            <person name="Alioto T."/>
            <person name="Alioto T."/>
            <person name="Gomez Garrido J."/>
        </authorList>
    </citation>
    <scope>NUCLEOTIDE SEQUENCE</scope>
    <source>
        <strain evidence="1">A484AB</strain>
    </source>
</reference>
<sequence length="697" mass="79331">MEKEMESLKTNEVWNLVELPENRKAVGSKWVFRVKTDADGTVETHKARLVAQGFSQTFGDDYDETFSPVARFESVRTVIALAAQHGLKLHQMDVTTAFLNGDLKEEVYMKQTEGFIEKGKEHLVCRLRRSIYGLKQSPRCWNSVLDRKLKNMGFVQTTGDPCIYVKEEGGEIFIIAVYVDDILLAGKNDQKINEVKQALAEQFQMKDMGQLHYFLGVKVIPKPDSKEIWIGQEAYTKSVLERFGMESSKPASTPVNPGTKLKKAADDSQRVDQVNYQCAVGHLLYLSTKTRPDIAYAVSDVARFSADPTEEHWIAVKRIMRYLNGTRDMGLLYDGSKTTTSCVGYSDADWAGDLDDRKSTSGYVFQISNAAISWRSKKQSCVALSTAEAEYMALASATQEAVWLQQLLSDLKSKPTGPMLILEDNQAAICMAKNAQYHGRAKHIDIKYHFIREHVASAAVKLEYCSTEEMIADIFTKGLSVVQFTKLRKMLGVAGMVAFYAVTKGKHPYGQEPDQKRNLLDGRPVGLVNLQDPAAKDLISWMLSHDPKDRPSAEEALKHPYLQPAEQQFGMLSEMGNQHEIKKWRANSNVKTELNKLPNVWQDQMDPDVLQYLCTDVVTRVTHRYGSSWSELLRLIRNVNQHWHDMPRPLPQPHKEFYLVGDPQEYFLNLFPNLPVEVHRIVRSCNWKERPKLKEYF</sequence>